<dbReference type="EMBL" id="LWCA01000161">
    <property type="protein sequence ID" value="OAF70317.1"/>
    <property type="molecule type" value="Genomic_DNA"/>
</dbReference>
<sequence>MNINSLEEIEEMVDNLQKELDIIGTSKYIDSDDGLSAGELSESEFTKLRIKSEIDEKKRKEFFQFAGIYSVKTVLLPRNSERVKNISLISMDNKYNYLFEWPGIYKDKPTELPGANMCQIMEKALDSFSQLKKEFNYRNYALSMLKIPESLFFVTYTEMSLFDRMSINYVKFLKESMDYSKFRKRFMNISNNILPQYETNTSLFDVNSNSPLIENYMKLTKKYKNVGTANYFNFVEQTPIKKEIQRNIKNMDNDLDK</sequence>
<dbReference type="AlphaFoldDB" id="A0A177B7P2"/>
<accession>A0A177B7P2</accession>
<dbReference type="OrthoDB" id="192208at2759"/>
<proteinExistence type="predicted"/>
<evidence type="ECO:0000313" key="2">
    <source>
        <dbReference type="Proteomes" id="UP000078046"/>
    </source>
</evidence>
<protein>
    <submittedName>
        <fullName evidence="1">Uncharacterized protein</fullName>
    </submittedName>
</protein>
<dbReference type="Proteomes" id="UP000078046">
    <property type="component" value="Unassembled WGS sequence"/>
</dbReference>
<organism evidence="1 2">
    <name type="scientific">Intoshia linei</name>
    <dbReference type="NCBI Taxonomy" id="1819745"/>
    <lineage>
        <taxon>Eukaryota</taxon>
        <taxon>Metazoa</taxon>
        <taxon>Spiralia</taxon>
        <taxon>Lophotrochozoa</taxon>
        <taxon>Mesozoa</taxon>
        <taxon>Orthonectida</taxon>
        <taxon>Rhopaluridae</taxon>
        <taxon>Intoshia</taxon>
    </lineage>
</organism>
<comment type="caution">
    <text evidence="1">The sequence shown here is derived from an EMBL/GenBank/DDBJ whole genome shotgun (WGS) entry which is preliminary data.</text>
</comment>
<name>A0A177B7P2_9BILA</name>
<evidence type="ECO:0000313" key="1">
    <source>
        <dbReference type="EMBL" id="OAF70317.1"/>
    </source>
</evidence>
<reference evidence="1 2" key="1">
    <citation type="submission" date="2016-04" db="EMBL/GenBank/DDBJ databases">
        <title>The genome of Intoshia linei affirms orthonectids as highly simplified spiralians.</title>
        <authorList>
            <person name="Mikhailov K.V."/>
            <person name="Slusarev G.S."/>
            <person name="Nikitin M.A."/>
            <person name="Logacheva M.D."/>
            <person name="Penin A."/>
            <person name="Aleoshin V."/>
            <person name="Panchin Y.V."/>
        </authorList>
    </citation>
    <scope>NUCLEOTIDE SEQUENCE [LARGE SCALE GENOMIC DNA]</scope>
    <source>
        <strain evidence="1">Intl2013</strain>
        <tissue evidence="1">Whole animal</tissue>
    </source>
</reference>
<keyword evidence="2" id="KW-1185">Reference proteome</keyword>
<gene>
    <name evidence="1" type="ORF">A3Q56_01972</name>
</gene>